<keyword evidence="4" id="KW-0378">Hydrolase</keyword>
<comment type="caution">
    <text evidence="4">The sequence shown here is derived from an EMBL/GenBank/DDBJ whole genome shotgun (WGS) entry which is preliminary data.</text>
</comment>
<comment type="subcellular location">
    <subcellularLocation>
        <location evidence="1">Secreted</location>
    </subcellularLocation>
</comment>
<dbReference type="GO" id="GO:0016810">
    <property type="term" value="F:hydrolase activity, acting on carbon-nitrogen (but not peptide) bonds"/>
    <property type="evidence" value="ECO:0007669"/>
    <property type="project" value="InterPro"/>
</dbReference>
<dbReference type="PROSITE" id="PS51677">
    <property type="entry name" value="NODB"/>
    <property type="match status" value="1"/>
</dbReference>
<dbReference type="InterPro" id="IPR002509">
    <property type="entry name" value="NODB_dom"/>
</dbReference>
<keyword evidence="5" id="KW-1185">Reference proteome</keyword>
<dbReference type="PANTHER" id="PTHR34216:SF3">
    <property type="entry name" value="POLY-BETA-1,6-N-ACETYL-D-GLUCOSAMINE N-DEACETYLASE"/>
    <property type="match status" value="1"/>
</dbReference>
<dbReference type="GO" id="GO:0005576">
    <property type="term" value="C:extracellular region"/>
    <property type="evidence" value="ECO:0007669"/>
    <property type="project" value="UniProtKB-SubCell"/>
</dbReference>
<name>A0A1E8EY93_9CLOT</name>
<organism evidence="4 5">
    <name type="scientific">Clostridium acetireducens DSM 10703</name>
    <dbReference type="NCBI Taxonomy" id="1121290"/>
    <lineage>
        <taxon>Bacteria</taxon>
        <taxon>Bacillati</taxon>
        <taxon>Bacillota</taxon>
        <taxon>Clostridia</taxon>
        <taxon>Eubacteriales</taxon>
        <taxon>Clostridiaceae</taxon>
        <taxon>Clostridium</taxon>
    </lineage>
</organism>
<dbReference type="Pfam" id="PF01522">
    <property type="entry name" value="Polysacc_deac_1"/>
    <property type="match status" value="1"/>
</dbReference>
<dbReference type="Proteomes" id="UP000175744">
    <property type="component" value="Unassembled WGS sequence"/>
</dbReference>
<reference evidence="4 5" key="1">
    <citation type="submission" date="2016-06" db="EMBL/GenBank/DDBJ databases">
        <title>Genome sequence of Clostridium acetireducens DSM 10703.</title>
        <authorList>
            <person name="Poehlein A."/>
            <person name="Fluechter S."/>
            <person name="Duerre P."/>
            <person name="Daniel R."/>
        </authorList>
    </citation>
    <scope>NUCLEOTIDE SEQUENCE [LARGE SCALE GENOMIC DNA]</scope>
    <source>
        <strain evidence="4 5">DSM 10703</strain>
    </source>
</reference>
<accession>A0A1E8EY93</accession>
<evidence type="ECO:0000259" key="3">
    <source>
        <dbReference type="PROSITE" id="PS51677"/>
    </source>
</evidence>
<dbReference type="CDD" id="cd10918">
    <property type="entry name" value="CE4_NodB_like_5s_6s"/>
    <property type="match status" value="1"/>
</dbReference>
<dbReference type="STRING" id="1121290.CLAOCE_16690"/>
<dbReference type="AlphaFoldDB" id="A0A1E8EY93"/>
<protein>
    <submittedName>
        <fullName evidence="4">Poly-beta-1,6-N-acetyl-D-glucosamine N-deacetylase</fullName>
        <ecNumber evidence="4">3.5.1.-</ecNumber>
    </submittedName>
</protein>
<proteinExistence type="predicted"/>
<dbReference type="PANTHER" id="PTHR34216">
    <property type="match status" value="1"/>
</dbReference>
<dbReference type="InterPro" id="IPR011330">
    <property type="entry name" value="Glyco_hydro/deAcase_b/a-brl"/>
</dbReference>
<gene>
    <name evidence="4" type="primary">pgaB</name>
    <name evidence="4" type="ORF">CLOACE_16690</name>
</gene>
<dbReference type="GO" id="GO:0005975">
    <property type="term" value="P:carbohydrate metabolic process"/>
    <property type="evidence" value="ECO:0007669"/>
    <property type="project" value="InterPro"/>
</dbReference>
<evidence type="ECO:0000256" key="2">
    <source>
        <dbReference type="ARBA" id="ARBA00022729"/>
    </source>
</evidence>
<dbReference type="Gene3D" id="3.20.20.370">
    <property type="entry name" value="Glycoside hydrolase/deacetylase"/>
    <property type="match status" value="1"/>
</dbReference>
<sequence>MSLTKKIILIFLLIFISSTLAFMLINNKKSEKYNKNINVVNNKSKVKEHKNKYLEKRNFSCSEVIYNDKSIPVIMYHSIDNKEDSELRVSTNKFLEQMTYLKENNYTTLTLDELYEFFINNKPVPKKSLVITFDDGYRDNYENAYPILKKFDFHAIIFVVTSTIDNDVNCLTSNQIKEMKFNGIDIQSHTLKHDNLYELTYNEQLETLKKSKNDLEKMLNNKVKYLAYPYGMWNDNTIKALKECDYIMAFTTNSGWANKDNGLYKLNRVYINGNADLNEFKRRINNANY</sequence>
<dbReference type="RefSeq" id="WP_070110640.1">
    <property type="nucleotide sequence ID" value="NZ_LZFO01000025.1"/>
</dbReference>
<dbReference type="SUPFAM" id="SSF88713">
    <property type="entry name" value="Glycoside hydrolase/deacetylase"/>
    <property type="match status" value="1"/>
</dbReference>
<evidence type="ECO:0000256" key="1">
    <source>
        <dbReference type="ARBA" id="ARBA00004613"/>
    </source>
</evidence>
<dbReference type="EMBL" id="LZFO01000025">
    <property type="protein sequence ID" value="OFI05511.1"/>
    <property type="molecule type" value="Genomic_DNA"/>
</dbReference>
<dbReference type="OrthoDB" id="9778320at2"/>
<keyword evidence="2" id="KW-0732">Signal</keyword>
<dbReference type="EC" id="3.5.1.-" evidence="4"/>
<evidence type="ECO:0000313" key="5">
    <source>
        <dbReference type="Proteomes" id="UP000175744"/>
    </source>
</evidence>
<dbReference type="InterPro" id="IPR051398">
    <property type="entry name" value="Polysacch_Deacetylase"/>
</dbReference>
<evidence type="ECO:0000313" key="4">
    <source>
        <dbReference type="EMBL" id="OFI05511.1"/>
    </source>
</evidence>
<feature type="domain" description="NodB homology" evidence="3">
    <location>
        <begin position="127"/>
        <end position="289"/>
    </location>
</feature>